<dbReference type="Proteomes" id="UP001235664">
    <property type="component" value="Unassembled WGS sequence"/>
</dbReference>
<dbReference type="EMBL" id="JAVAIL010000001">
    <property type="protein sequence ID" value="MDP4538879.1"/>
    <property type="molecule type" value="Genomic_DNA"/>
</dbReference>
<name>A0ABT9H6D3_9SPHN</name>
<comment type="caution">
    <text evidence="2">The sequence shown here is derived from an EMBL/GenBank/DDBJ whole genome shotgun (WGS) entry which is preliminary data.</text>
</comment>
<evidence type="ECO:0000259" key="1">
    <source>
        <dbReference type="Pfam" id="PF08239"/>
    </source>
</evidence>
<feature type="domain" description="SH3b" evidence="1">
    <location>
        <begin position="66"/>
        <end position="111"/>
    </location>
</feature>
<proteinExistence type="predicted"/>
<evidence type="ECO:0000313" key="2">
    <source>
        <dbReference type="EMBL" id="MDP4538879.1"/>
    </source>
</evidence>
<organism evidence="2 3">
    <name type="scientific">Qipengyuania benthica</name>
    <dbReference type="NCBI Taxonomy" id="3067651"/>
    <lineage>
        <taxon>Bacteria</taxon>
        <taxon>Pseudomonadati</taxon>
        <taxon>Pseudomonadota</taxon>
        <taxon>Alphaproteobacteria</taxon>
        <taxon>Sphingomonadales</taxon>
        <taxon>Erythrobacteraceae</taxon>
        <taxon>Qipengyuania</taxon>
    </lineage>
</organism>
<reference evidence="2 3" key="1">
    <citation type="submission" date="2023-08" db="EMBL/GenBank/DDBJ databases">
        <title>genomic of DY56.</title>
        <authorList>
            <person name="Wang Y."/>
        </authorList>
    </citation>
    <scope>NUCLEOTIDE SEQUENCE [LARGE SCALE GENOMIC DNA]</scope>
    <source>
        <strain evidence="2 3">DY56-A-20</strain>
    </source>
</reference>
<dbReference type="Pfam" id="PF08239">
    <property type="entry name" value="SH3_3"/>
    <property type="match status" value="1"/>
</dbReference>
<dbReference type="InterPro" id="IPR003646">
    <property type="entry name" value="SH3-like_bac-type"/>
</dbReference>
<gene>
    <name evidence="2" type="ORF">Q9K01_04480</name>
</gene>
<protein>
    <recommendedName>
        <fullName evidence="1">SH3b domain-containing protein</fullName>
    </recommendedName>
</protein>
<accession>A0ABT9H6D3</accession>
<sequence>MSQPAPYDLPDGIVGLTGAVERPEPGTLPVRADLAHVALAQRFLAVHYVVPHIRTIGDADTPLMLAPRTDSEELATLSAGSAIEALDCSGGWCWVCRGPEGPTGYIPTASLQPADDHAA</sequence>
<keyword evidence="3" id="KW-1185">Reference proteome</keyword>
<evidence type="ECO:0000313" key="3">
    <source>
        <dbReference type="Proteomes" id="UP001235664"/>
    </source>
</evidence>
<dbReference type="RefSeq" id="WP_305928990.1">
    <property type="nucleotide sequence ID" value="NZ_JAVAIL010000001.1"/>
</dbReference>